<reference evidence="2 3" key="1">
    <citation type="journal article" date="2018" name="Evol. Lett.">
        <title>Horizontal gene cluster transfer increased hallucinogenic mushroom diversity.</title>
        <authorList>
            <person name="Reynolds H.T."/>
            <person name="Vijayakumar V."/>
            <person name="Gluck-Thaler E."/>
            <person name="Korotkin H.B."/>
            <person name="Matheny P.B."/>
            <person name="Slot J.C."/>
        </authorList>
    </citation>
    <scope>NUCLEOTIDE SEQUENCE [LARGE SCALE GENOMIC DNA]</scope>
    <source>
        <strain evidence="2 3">2629</strain>
    </source>
</reference>
<evidence type="ECO:0008006" key="4">
    <source>
        <dbReference type="Google" id="ProtNLM"/>
    </source>
</evidence>
<dbReference type="OrthoDB" id="3133596at2759"/>
<feature type="region of interest" description="Disordered" evidence="1">
    <location>
        <begin position="243"/>
        <end position="351"/>
    </location>
</feature>
<dbReference type="EMBL" id="NHTK01006031">
    <property type="protein sequence ID" value="PPQ66909.1"/>
    <property type="molecule type" value="Genomic_DNA"/>
</dbReference>
<keyword evidence="3" id="KW-1185">Reference proteome</keyword>
<evidence type="ECO:0000313" key="3">
    <source>
        <dbReference type="Proteomes" id="UP000284842"/>
    </source>
</evidence>
<sequence length="380" mass="43574">MEVNLQNVSRATKQRAKKAAVNGERCLIENCSAQRGVRLGHVLNRDLAIVEDLMYTLEWRWAMSKGTLNLDTSRNVFHIGEILYNMFRVGKWLLVPEESIVAQYLTDDRCVALKRPEFPSIEDAVFRYTFIPVYDMENVYITRQRDGIDPPSKDVLDTYFYPFDTFPQIVSHVHPRFAILHCGYMLSSTLALPKGAYDSVMARVPYMEDIMTLHTQWTNRQLPYYHKNDPTFILPSSFDDESFSDYPASDGDSVATPPRRLREVSNTRRMETLASSFDDNPAHQRPRTKPHGKAKAREDNPIRMHVEQANEQSQKRRRPGGQQDGAPPSTRQRLEQHDSELDSDYSLSDSPEWTRDKIATWIDSASSSAPATNAETGHQD</sequence>
<evidence type="ECO:0000313" key="2">
    <source>
        <dbReference type="EMBL" id="PPQ66909.1"/>
    </source>
</evidence>
<dbReference type="STRING" id="181874.A0A409VKW0"/>
<dbReference type="AlphaFoldDB" id="A0A409VKW0"/>
<gene>
    <name evidence="2" type="ORF">CVT24_008524</name>
</gene>
<name>A0A409VKW0_9AGAR</name>
<evidence type="ECO:0000256" key="1">
    <source>
        <dbReference type="SAM" id="MobiDB-lite"/>
    </source>
</evidence>
<dbReference type="Proteomes" id="UP000284842">
    <property type="component" value="Unassembled WGS sequence"/>
</dbReference>
<proteinExistence type="predicted"/>
<feature type="compositionally biased region" description="Basic and acidic residues" evidence="1">
    <location>
        <begin position="260"/>
        <end position="271"/>
    </location>
</feature>
<feature type="compositionally biased region" description="Basic and acidic residues" evidence="1">
    <location>
        <begin position="295"/>
        <end position="308"/>
    </location>
</feature>
<organism evidence="2 3">
    <name type="scientific">Panaeolus cyanescens</name>
    <dbReference type="NCBI Taxonomy" id="181874"/>
    <lineage>
        <taxon>Eukaryota</taxon>
        <taxon>Fungi</taxon>
        <taxon>Dikarya</taxon>
        <taxon>Basidiomycota</taxon>
        <taxon>Agaricomycotina</taxon>
        <taxon>Agaricomycetes</taxon>
        <taxon>Agaricomycetidae</taxon>
        <taxon>Agaricales</taxon>
        <taxon>Agaricineae</taxon>
        <taxon>Galeropsidaceae</taxon>
        <taxon>Panaeolus</taxon>
    </lineage>
</organism>
<feature type="compositionally biased region" description="Basic residues" evidence="1">
    <location>
        <begin position="284"/>
        <end position="294"/>
    </location>
</feature>
<accession>A0A409VKW0</accession>
<comment type="caution">
    <text evidence="2">The sequence shown here is derived from an EMBL/GenBank/DDBJ whole genome shotgun (WGS) entry which is preliminary data.</text>
</comment>
<protein>
    <recommendedName>
        <fullName evidence="4">HNH nuclease domain-containing protein</fullName>
    </recommendedName>
</protein>
<dbReference type="InParanoid" id="A0A409VKW0"/>